<feature type="compositionally biased region" description="Basic and acidic residues" evidence="1">
    <location>
        <begin position="241"/>
        <end position="252"/>
    </location>
</feature>
<protein>
    <recommendedName>
        <fullName evidence="2">26S proteasome regulatory subunit Rpn6 N-terminal domain-containing protein</fullName>
    </recommendedName>
</protein>
<evidence type="ECO:0000256" key="1">
    <source>
        <dbReference type="SAM" id="MobiDB-lite"/>
    </source>
</evidence>
<reference evidence="3 4" key="1">
    <citation type="journal article" date="2018" name="Evol. Lett.">
        <title>Horizontal gene cluster transfer increased hallucinogenic mushroom diversity.</title>
        <authorList>
            <person name="Reynolds H.T."/>
            <person name="Vijayakumar V."/>
            <person name="Gluck-Thaler E."/>
            <person name="Korotkin H.B."/>
            <person name="Matheny P.B."/>
            <person name="Slot J.C."/>
        </authorList>
    </citation>
    <scope>NUCLEOTIDE SEQUENCE [LARGE SCALE GENOMIC DNA]</scope>
    <source>
        <strain evidence="3 4">2631</strain>
    </source>
</reference>
<evidence type="ECO:0000259" key="2">
    <source>
        <dbReference type="Pfam" id="PF18055"/>
    </source>
</evidence>
<sequence length="671" mass="74620">MTPPYGMNFTKLSRTQGVEYGDSLGEILAQTLFQHERDINPVVIISAYNKGVSLLSPMRALRVHLNSRGAVQADPSEFNQPEWGGVMGPGGGACQSQRALVIKSTLLSRMCIAWMENGAGWRMHAHRYAKGLAEVISRSRVFMSSAAKAKTTKLICTPLDYFAAIPDSRKVQMKALMDDIAWAKLEKRIFLTHSLETRLVGLCVHSLIVIIQFSHFTTRVLPVPARTRAHQYPAHGVQAARHQDDPHRDAPPREPGVLRAGKYALGQGIPNILPHSRQRSLLSAALQVQLDLQSGILHMEEKDYSTAHLRICRRSARARGWMITRDVVGERKALEELKDMLLGKVMLNLPEDVNALLTIKLTLRYASSRDVQSMRAVAGAPEAGRVRVSGGVERVSELQSDPTIRTHLATLYDTLFEGNLKKIVEPYSAVEVAYVAEQVGQELSKKILNKVHYGVLDQGRGPTTQPPTQSTVRPLSKPSWTCSRASSTRRRIIDYSTTYSNFYEAFENLTRRRQFSAHEKTRPALHPLPGHQKHARRRPSASEEGFEGVSRELQPDPTIRTHLAALYGKVFEGNLKIVKPYSVVEAEYIAEQVGQERQAVEANVRGNDADLFFLQTVDDSMACWAGDILSATMNLKPTTYGVSIGHWSRSASLWIRFSSSSLSVVSSDDDG</sequence>
<feature type="region of interest" description="Disordered" evidence="1">
    <location>
        <begin position="521"/>
        <end position="550"/>
    </location>
</feature>
<accession>A0A409XQG7</accession>
<feature type="region of interest" description="Disordered" evidence="1">
    <location>
        <begin position="232"/>
        <end position="257"/>
    </location>
</feature>
<gene>
    <name evidence="3" type="ORF">CVT25_000100</name>
</gene>
<evidence type="ECO:0000313" key="3">
    <source>
        <dbReference type="EMBL" id="PPQ92936.1"/>
    </source>
</evidence>
<keyword evidence="4" id="KW-1185">Reference proteome</keyword>
<dbReference type="InParanoid" id="A0A409XQG7"/>
<feature type="compositionally biased region" description="Polar residues" evidence="1">
    <location>
        <begin position="461"/>
        <end position="480"/>
    </location>
</feature>
<feature type="domain" description="26S proteasome regulatory subunit Rpn6 N-terminal" evidence="2">
    <location>
        <begin position="126"/>
        <end position="195"/>
    </location>
</feature>
<dbReference type="Pfam" id="PF18055">
    <property type="entry name" value="RPN6_N"/>
    <property type="match status" value="1"/>
</dbReference>
<proteinExistence type="predicted"/>
<evidence type="ECO:0000313" key="4">
    <source>
        <dbReference type="Proteomes" id="UP000283269"/>
    </source>
</evidence>
<dbReference type="InterPro" id="IPR040773">
    <property type="entry name" value="Rpn6_N"/>
</dbReference>
<feature type="region of interest" description="Disordered" evidence="1">
    <location>
        <begin position="458"/>
        <end position="480"/>
    </location>
</feature>
<comment type="caution">
    <text evidence="3">The sequence shown here is derived from an EMBL/GenBank/DDBJ whole genome shotgun (WGS) entry which is preliminary data.</text>
</comment>
<dbReference type="STRING" id="93625.A0A409XQG7"/>
<dbReference type="Gene3D" id="1.25.40.570">
    <property type="match status" value="3"/>
</dbReference>
<dbReference type="Proteomes" id="UP000283269">
    <property type="component" value="Unassembled WGS sequence"/>
</dbReference>
<dbReference type="AlphaFoldDB" id="A0A409XQG7"/>
<organism evidence="3 4">
    <name type="scientific">Psilocybe cyanescens</name>
    <dbReference type="NCBI Taxonomy" id="93625"/>
    <lineage>
        <taxon>Eukaryota</taxon>
        <taxon>Fungi</taxon>
        <taxon>Dikarya</taxon>
        <taxon>Basidiomycota</taxon>
        <taxon>Agaricomycotina</taxon>
        <taxon>Agaricomycetes</taxon>
        <taxon>Agaricomycetidae</taxon>
        <taxon>Agaricales</taxon>
        <taxon>Agaricineae</taxon>
        <taxon>Strophariaceae</taxon>
        <taxon>Psilocybe</taxon>
    </lineage>
</organism>
<dbReference type="InterPro" id="IPR050871">
    <property type="entry name" value="26S_Proteasome/COP9_Components"/>
</dbReference>
<name>A0A409XQG7_PSICY</name>
<dbReference type="EMBL" id="NHYD01000896">
    <property type="protein sequence ID" value="PPQ92936.1"/>
    <property type="molecule type" value="Genomic_DNA"/>
</dbReference>
<dbReference type="PANTHER" id="PTHR10678">
    <property type="entry name" value="26S PROTEASOME NON-ATPASE REGULATORY SUBUNIT 11/COP9 SIGNALOSOME COMPLEX SUBUNIT 2"/>
    <property type="match status" value="1"/>
</dbReference>
<dbReference type="OrthoDB" id="1418352at2759"/>